<dbReference type="Gene3D" id="1.10.10.60">
    <property type="entry name" value="Homeodomain-like"/>
    <property type="match status" value="2"/>
</dbReference>
<dbReference type="Pfam" id="PF03184">
    <property type="entry name" value="DDE_1"/>
    <property type="match status" value="1"/>
</dbReference>
<dbReference type="SMART" id="SM00674">
    <property type="entry name" value="CENPB"/>
    <property type="match status" value="3"/>
</dbReference>
<feature type="domain" description="HTH CENPB-type" evidence="4">
    <location>
        <begin position="347"/>
        <end position="415"/>
    </location>
</feature>
<dbReference type="Pfam" id="PF03221">
    <property type="entry name" value="HTH_Tnp_Tc5"/>
    <property type="match status" value="1"/>
</dbReference>
<dbReference type="EMBL" id="AP028916">
    <property type="protein sequence ID" value="BES97450.1"/>
    <property type="molecule type" value="Genomic_DNA"/>
</dbReference>
<comment type="subcellular location">
    <subcellularLocation>
        <location evidence="1">Nucleus</location>
    </subcellularLocation>
</comment>
<dbReference type="InterPro" id="IPR004875">
    <property type="entry name" value="DDE_SF_endonuclease_dom"/>
</dbReference>
<feature type="domain" description="HTH CENPB-type" evidence="4">
    <location>
        <begin position="409"/>
        <end position="476"/>
    </location>
</feature>
<evidence type="ECO:0000256" key="3">
    <source>
        <dbReference type="SAM" id="MobiDB-lite"/>
    </source>
</evidence>
<proteinExistence type="predicted"/>
<dbReference type="PANTHER" id="PTHR19303">
    <property type="entry name" value="TRANSPOSON"/>
    <property type="match status" value="1"/>
</dbReference>
<evidence type="ECO:0000259" key="4">
    <source>
        <dbReference type="PROSITE" id="PS51253"/>
    </source>
</evidence>
<organism evidence="5 6">
    <name type="scientific">Nesidiocoris tenuis</name>
    <dbReference type="NCBI Taxonomy" id="355587"/>
    <lineage>
        <taxon>Eukaryota</taxon>
        <taxon>Metazoa</taxon>
        <taxon>Ecdysozoa</taxon>
        <taxon>Arthropoda</taxon>
        <taxon>Hexapoda</taxon>
        <taxon>Insecta</taxon>
        <taxon>Pterygota</taxon>
        <taxon>Neoptera</taxon>
        <taxon>Paraneoptera</taxon>
        <taxon>Hemiptera</taxon>
        <taxon>Heteroptera</taxon>
        <taxon>Panheteroptera</taxon>
        <taxon>Cimicomorpha</taxon>
        <taxon>Miridae</taxon>
        <taxon>Dicyphina</taxon>
        <taxon>Nesidiocoris</taxon>
    </lineage>
</organism>
<reference evidence="5 6" key="1">
    <citation type="submission" date="2023-09" db="EMBL/GenBank/DDBJ databases">
        <title>Nesidiocoris tenuis whole genome shotgun sequence.</title>
        <authorList>
            <person name="Shibata T."/>
            <person name="Shimoda M."/>
            <person name="Kobayashi T."/>
            <person name="Uehara T."/>
        </authorList>
    </citation>
    <scope>NUCLEOTIDE SEQUENCE [LARGE SCALE GENOMIC DNA]</scope>
    <source>
        <strain evidence="5 6">Japan</strain>
    </source>
</reference>
<evidence type="ECO:0000256" key="1">
    <source>
        <dbReference type="ARBA" id="ARBA00004123"/>
    </source>
</evidence>
<evidence type="ECO:0000256" key="2">
    <source>
        <dbReference type="ARBA" id="ARBA00023125"/>
    </source>
</evidence>
<feature type="compositionally biased region" description="Basic and acidic residues" evidence="3">
    <location>
        <begin position="75"/>
        <end position="86"/>
    </location>
</feature>
<accession>A0ABN7AZ52</accession>
<dbReference type="InterPro" id="IPR009057">
    <property type="entry name" value="Homeodomain-like_sf"/>
</dbReference>
<gene>
    <name evidence="5" type="ORF">NTJ_10266</name>
</gene>
<dbReference type="Proteomes" id="UP001307889">
    <property type="component" value="Chromosome 8"/>
</dbReference>
<feature type="region of interest" description="Disordered" evidence="3">
    <location>
        <begin position="75"/>
        <end position="101"/>
    </location>
</feature>
<evidence type="ECO:0000313" key="6">
    <source>
        <dbReference type="Proteomes" id="UP001307889"/>
    </source>
</evidence>
<dbReference type="SUPFAM" id="SSF46689">
    <property type="entry name" value="Homeodomain-like"/>
    <property type="match status" value="1"/>
</dbReference>
<name>A0ABN7AZ52_9HEMI</name>
<feature type="compositionally biased region" description="Polar residues" evidence="3">
    <location>
        <begin position="87"/>
        <end position="101"/>
    </location>
</feature>
<dbReference type="PANTHER" id="PTHR19303:SF73">
    <property type="entry name" value="PROTEIN PDC2"/>
    <property type="match status" value="1"/>
</dbReference>
<dbReference type="InterPro" id="IPR050863">
    <property type="entry name" value="CenT-Element_Derived"/>
</dbReference>
<evidence type="ECO:0000313" key="5">
    <source>
        <dbReference type="EMBL" id="BES97450.1"/>
    </source>
</evidence>
<keyword evidence="6" id="KW-1185">Reference proteome</keyword>
<keyword evidence="2" id="KW-0238">DNA-binding</keyword>
<sequence length="722" mass="82859">MDNPSQEPPLLGRQGIRKDCRGLDRQIWLWTVGKKLTKRQIQQYAKEAHDKAGFSSFKASDGWYRRWISRWKSVKDSARTQPEKTETSSVRLNQNPTANTETCKTNRKKSIRNSRSANSNSIASCSTATLKSDELPTDEYSKLETQDLFETLEDLIGTADLSELMAEPAMLPKRKIERYMPHFKEKVVSYAKEFSIKDAVFMFKVHRSTVTDWMRESQKTLPSASCSLTNELRPDREFVEWLRLERLSGRLITRDLIKHKFRELLDYSQDALVPKGAAWFFKYADRFRNTDALSTSHIMYPLVFKQELAKLCEQWSKKTVSRVFNVDRKRITNWAEMYGKSDVTKASRKVEKYLTDDKIDANIWNWYSKKFPKPDNKQIREKAVKIYRKAGYNFIKCSPGWYYRWRKRYLLPSSTTEKREFDDQLICWILGEFDDNKSISHAQLTAQAEAIKGGGVKLSPSWIVRFLKRHSNLVRELPSPTEPLPAFLEIESACFQNAFFELLQQTCTPLENIIAFDEIPINFSTAGGSKPKQLLRKSGFENCHASLIVVCSADGALHPVTLILKEDDTGTFEYSDSNLAVKFQPQGIATASLLSSWFAEILQRLQRPCIFICDSYAPHRELFATCGDILKSQGSTLQIIPKGCSSRLLPTAFGISSQIEKTLMAHWEKWLQETCWSTCHTGVKLPGLKEIANWVSLAHDKCSLELKGLIKDSFAGILRSHS</sequence>
<protein>
    <submittedName>
        <fullName evidence="5">Pogo transposable element with KRAB domain</fullName>
    </submittedName>
</protein>
<dbReference type="PROSITE" id="PS51253">
    <property type="entry name" value="HTH_CENPB"/>
    <property type="match status" value="2"/>
</dbReference>
<dbReference type="InterPro" id="IPR006600">
    <property type="entry name" value="HTH_CenpB_DNA-bd_dom"/>
</dbReference>